<evidence type="ECO:0000259" key="2">
    <source>
        <dbReference type="Pfam" id="PF20434"/>
    </source>
</evidence>
<keyword evidence="1 3" id="KW-0378">Hydrolase</keyword>
<gene>
    <name evidence="3" type="ORF">PO878_21465</name>
</gene>
<accession>A0AAE9Y5V3</accession>
<dbReference type="PANTHER" id="PTHR48081">
    <property type="entry name" value="AB HYDROLASE SUPERFAMILY PROTEIN C4A8.06C"/>
    <property type="match status" value="1"/>
</dbReference>
<feature type="domain" description="BD-FAE-like" evidence="2">
    <location>
        <begin position="86"/>
        <end position="273"/>
    </location>
</feature>
<sequence length="317" mass="31987">MSAPSVSHPVSRRAVLGALGAAAALAVVGCSGRDDDDADGDGPEAEPGSTEVLAYGDESPLQVGALTLPADAPTAEDLEGSAFEGLPVVVLVHGGFWRAGYDRSLMDPLARSVAAQGWAAWNIDYRPIGEGGGWPTTFSDVAAAVDHLDTIADDLILDRDRVAVVGHSAGGTLALWSGARAGLPAGVPGADPAVRPVAVVSQAGVANLAAAAIDGLGQGAAADLMGGQPTGEAGEAYLYASPIERLPLGSAVHQLLVHGTDDAIVPIVQSETYAARAADAGDEVRLEPVDGGDHFVVIDPDGPAWPPVLELLADRLA</sequence>
<dbReference type="KEGG" id="ima:PO878_21465"/>
<organism evidence="3 4">
    <name type="scientific">Iamia majanohamensis</name>
    <dbReference type="NCBI Taxonomy" id="467976"/>
    <lineage>
        <taxon>Bacteria</taxon>
        <taxon>Bacillati</taxon>
        <taxon>Actinomycetota</taxon>
        <taxon>Acidimicrobiia</taxon>
        <taxon>Acidimicrobiales</taxon>
        <taxon>Iamiaceae</taxon>
        <taxon>Iamia</taxon>
    </lineage>
</organism>
<dbReference type="AlphaFoldDB" id="A0AAE9Y5V3"/>
<dbReference type="Pfam" id="PF20434">
    <property type="entry name" value="BD-FAE"/>
    <property type="match status" value="1"/>
</dbReference>
<dbReference type="RefSeq" id="WP_272736584.1">
    <property type="nucleotide sequence ID" value="NZ_CP116942.1"/>
</dbReference>
<dbReference type="InterPro" id="IPR029058">
    <property type="entry name" value="AB_hydrolase_fold"/>
</dbReference>
<dbReference type="EMBL" id="CP116942">
    <property type="protein sequence ID" value="WCO67062.1"/>
    <property type="molecule type" value="Genomic_DNA"/>
</dbReference>
<dbReference type="PANTHER" id="PTHR48081:SF13">
    <property type="entry name" value="ALPHA_BETA HYDROLASE"/>
    <property type="match status" value="1"/>
</dbReference>
<protein>
    <submittedName>
        <fullName evidence="3">Alpha/beta hydrolase</fullName>
    </submittedName>
</protein>
<dbReference type="GO" id="GO:0016787">
    <property type="term" value="F:hydrolase activity"/>
    <property type="evidence" value="ECO:0007669"/>
    <property type="project" value="UniProtKB-KW"/>
</dbReference>
<proteinExistence type="predicted"/>
<dbReference type="Proteomes" id="UP001216390">
    <property type="component" value="Chromosome"/>
</dbReference>
<dbReference type="InterPro" id="IPR049492">
    <property type="entry name" value="BD-FAE-like_dom"/>
</dbReference>
<dbReference type="SUPFAM" id="SSF53474">
    <property type="entry name" value="alpha/beta-Hydrolases"/>
    <property type="match status" value="1"/>
</dbReference>
<evidence type="ECO:0000313" key="4">
    <source>
        <dbReference type="Proteomes" id="UP001216390"/>
    </source>
</evidence>
<keyword evidence="4" id="KW-1185">Reference proteome</keyword>
<evidence type="ECO:0000256" key="1">
    <source>
        <dbReference type="ARBA" id="ARBA00022801"/>
    </source>
</evidence>
<dbReference type="InterPro" id="IPR050300">
    <property type="entry name" value="GDXG_lipolytic_enzyme"/>
</dbReference>
<evidence type="ECO:0000313" key="3">
    <source>
        <dbReference type="EMBL" id="WCO67062.1"/>
    </source>
</evidence>
<dbReference type="Gene3D" id="3.40.50.1820">
    <property type="entry name" value="alpha/beta hydrolase"/>
    <property type="match status" value="1"/>
</dbReference>
<dbReference type="InterPro" id="IPR006311">
    <property type="entry name" value="TAT_signal"/>
</dbReference>
<name>A0AAE9Y5V3_9ACTN</name>
<reference evidence="3" key="1">
    <citation type="submission" date="2023-01" db="EMBL/GenBank/DDBJ databases">
        <title>The diversity of Class Acidimicrobiia in South China Sea sediment environments and the proposal of Iamia marina sp. nov., a novel species of the genus Iamia.</title>
        <authorList>
            <person name="He Y."/>
            <person name="Tian X."/>
        </authorList>
    </citation>
    <scope>NUCLEOTIDE SEQUENCE</scope>
    <source>
        <strain evidence="3">DSM 19957</strain>
    </source>
</reference>
<dbReference type="PROSITE" id="PS51318">
    <property type="entry name" value="TAT"/>
    <property type="match status" value="1"/>
</dbReference>